<dbReference type="GO" id="GO:0030286">
    <property type="term" value="C:dynein complex"/>
    <property type="evidence" value="ECO:0007669"/>
    <property type="project" value="InterPro"/>
</dbReference>
<keyword evidence="2" id="KW-1185">Reference proteome</keyword>
<dbReference type="GO" id="GO:0007018">
    <property type="term" value="P:microtubule-based movement"/>
    <property type="evidence" value="ECO:0007669"/>
    <property type="project" value="InterPro"/>
</dbReference>
<dbReference type="STRING" id="188477.A0A3S0Z6K6"/>
<dbReference type="Proteomes" id="UP000271974">
    <property type="component" value="Unassembled WGS sequence"/>
</dbReference>
<dbReference type="EMBL" id="RQTK01001403">
    <property type="protein sequence ID" value="RUS70466.1"/>
    <property type="molecule type" value="Genomic_DNA"/>
</dbReference>
<dbReference type="GO" id="GO:0045505">
    <property type="term" value="F:dynein intermediate chain binding"/>
    <property type="evidence" value="ECO:0007669"/>
    <property type="project" value="InterPro"/>
</dbReference>
<gene>
    <name evidence="1" type="ORF">EGW08_021774</name>
</gene>
<comment type="caution">
    <text evidence="1">The sequence shown here is derived from an EMBL/GenBank/DDBJ whole genome shotgun (WGS) entry which is preliminary data.</text>
</comment>
<dbReference type="AlphaFoldDB" id="A0A3S0Z6K6"/>
<proteinExistence type="predicted"/>
<dbReference type="OrthoDB" id="6143532at2759"/>
<reference evidence="1 2" key="1">
    <citation type="submission" date="2019-01" db="EMBL/GenBank/DDBJ databases">
        <title>A draft genome assembly of the solar-powered sea slug Elysia chlorotica.</title>
        <authorList>
            <person name="Cai H."/>
            <person name="Li Q."/>
            <person name="Fang X."/>
            <person name="Li J."/>
            <person name="Curtis N.E."/>
            <person name="Altenburger A."/>
            <person name="Shibata T."/>
            <person name="Feng M."/>
            <person name="Maeda T."/>
            <person name="Schwartz J.A."/>
            <person name="Shigenobu S."/>
            <person name="Lundholm N."/>
            <person name="Nishiyama T."/>
            <person name="Yang H."/>
            <person name="Hasebe M."/>
            <person name="Li S."/>
            <person name="Pierce S.K."/>
            <person name="Wang J."/>
        </authorList>
    </citation>
    <scope>NUCLEOTIDE SEQUENCE [LARGE SCALE GENOMIC DNA]</scope>
    <source>
        <strain evidence="1">EC2010</strain>
        <tissue evidence="1">Whole organism of an adult</tissue>
    </source>
</reference>
<dbReference type="PANTHER" id="PTHR22878:SF68">
    <property type="entry name" value="DYNEIN HEAVY CHAIN 6, AXONEMAL-LIKE"/>
    <property type="match status" value="1"/>
</dbReference>
<protein>
    <recommendedName>
        <fullName evidence="3">Dynein heavy chain linker domain-containing protein</fullName>
    </recommendedName>
</protein>
<evidence type="ECO:0000313" key="2">
    <source>
        <dbReference type="Proteomes" id="UP000271974"/>
    </source>
</evidence>
<evidence type="ECO:0000313" key="1">
    <source>
        <dbReference type="EMBL" id="RUS70466.1"/>
    </source>
</evidence>
<dbReference type="InterPro" id="IPR026983">
    <property type="entry name" value="DHC"/>
</dbReference>
<organism evidence="1 2">
    <name type="scientific">Elysia chlorotica</name>
    <name type="common">Eastern emerald elysia</name>
    <name type="synonym">Sea slug</name>
    <dbReference type="NCBI Taxonomy" id="188477"/>
    <lineage>
        <taxon>Eukaryota</taxon>
        <taxon>Metazoa</taxon>
        <taxon>Spiralia</taxon>
        <taxon>Lophotrochozoa</taxon>
        <taxon>Mollusca</taxon>
        <taxon>Gastropoda</taxon>
        <taxon>Heterobranchia</taxon>
        <taxon>Euthyneura</taxon>
        <taxon>Panpulmonata</taxon>
        <taxon>Sacoglossa</taxon>
        <taxon>Placobranchoidea</taxon>
        <taxon>Plakobranchidae</taxon>
        <taxon>Elysia</taxon>
    </lineage>
</organism>
<dbReference type="PANTHER" id="PTHR22878">
    <property type="entry name" value="DYNEIN HEAVY CHAIN 6, AXONEMAL-LIKE-RELATED"/>
    <property type="match status" value="1"/>
</dbReference>
<dbReference type="GO" id="GO:0051959">
    <property type="term" value="F:dynein light intermediate chain binding"/>
    <property type="evidence" value="ECO:0007669"/>
    <property type="project" value="InterPro"/>
</dbReference>
<accession>A0A3S0Z6K6</accession>
<name>A0A3S0Z6K6_ELYCH</name>
<sequence length="353" mass="40812">MYHSAGVFVKEMQRLYTRLFLDSGMPPRDACDVSYYCSQLTKHDAQMKVLERLPDSQKLGMFLVDLSPFKDCAQRAHIAGQQSTHLLMNSDLSLKVVMFLEKLDFLHRTLESHPTTTDLLFRRLTVMDSLESRLDTILTVSGGQIAALYDVADRFSVPHKVAERQSFESSHYLVSSIKEVWIESLGERDQVVTEIQRLLGRDVAWVQAQVPKVLRPMVEQSLFLNGKSDPEKVKVALTETEEVVRSHVTKANFVREVQQYLKLPESQFKELFQVASRYVNTRNLWLLMADWDAKLYSWKHQSFESLDIQKINSYTFKYMEACDKLEQVLPKNTVVTVFGEKVDMMLRGRGVWT</sequence>
<evidence type="ECO:0008006" key="3">
    <source>
        <dbReference type="Google" id="ProtNLM"/>
    </source>
</evidence>